<dbReference type="OrthoDB" id="9767116at2"/>
<reference evidence="6 7" key="1">
    <citation type="submission" date="2006-02" db="EMBL/GenBank/DDBJ databases">
        <authorList>
            <person name="Pinhassi J."/>
            <person name="Pedros-Alio C."/>
            <person name="Ferriera S."/>
            <person name="Johnson J."/>
            <person name="Kravitz S."/>
            <person name="Halpern A."/>
            <person name="Remington K."/>
            <person name="Beeson K."/>
            <person name="Tran B."/>
            <person name="Rogers Y.-H."/>
            <person name="Friedman R."/>
            <person name="Venter J.C."/>
        </authorList>
    </citation>
    <scope>NUCLEOTIDE SEQUENCE [LARGE SCALE GENOMIC DNA]</scope>
    <source>
        <strain evidence="6 7">MED92</strain>
    </source>
</reference>
<comment type="function">
    <text evidence="3">Protects the bacterial cell from host peptidases.</text>
</comment>
<keyword evidence="3" id="KW-0646">Protease inhibitor</keyword>
<dbReference type="InterPro" id="IPR002890">
    <property type="entry name" value="MG2"/>
</dbReference>
<dbReference type="InterPro" id="IPR011625">
    <property type="entry name" value="A2M_N_BRD"/>
</dbReference>
<name>A0A7U8C5V4_NEPCE</name>
<dbReference type="PIRSF" id="PIRSF038980">
    <property type="entry name" value="A2M_bac"/>
    <property type="match status" value="1"/>
</dbReference>
<evidence type="ECO:0000256" key="3">
    <source>
        <dbReference type="PIRNR" id="PIRNR038980"/>
    </source>
</evidence>
<keyword evidence="6" id="KW-0449">Lipoprotein</keyword>
<dbReference type="Pfam" id="PF17970">
    <property type="entry name" value="bMG1"/>
    <property type="match status" value="1"/>
</dbReference>
<dbReference type="PROSITE" id="PS51257">
    <property type="entry name" value="PROKAR_LIPOPROTEIN"/>
    <property type="match status" value="1"/>
</dbReference>
<dbReference type="InterPro" id="IPR041203">
    <property type="entry name" value="Bact_A2M_MG5"/>
</dbReference>
<dbReference type="InterPro" id="IPR049120">
    <property type="entry name" value="A2M_bMG2"/>
</dbReference>
<dbReference type="Pfam" id="PF17973">
    <property type="entry name" value="bMG10"/>
    <property type="match status" value="1"/>
</dbReference>
<evidence type="ECO:0000313" key="7">
    <source>
        <dbReference type="Proteomes" id="UP000002171"/>
    </source>
</evidence>
<dbReference type="CDD" id="cd02891">
    <property type="entry name" value="A2M_like"/>
    <property type="match status" value="1"/>
</dbReference>
<dbReference type="InterPro" id="IPR001599">
    <property type="entry name" value="Macroglobln_a2"/>
</dbReference>
<dbReference type="InterPro" id="IPR040639">
    <property type="entry name" value="A2MG_MG1"/>
</dbReference>
<dbReference type="Pfam" id="PF07703">
    <property type="entry name" value="A2M_BRD"/>
    <property type="match status" value="1"/>
</dbReference>
<dbReference type="RefSeq" id="WP_007019454.1">
    <property type="nucleotide sequence ID" value="NZ_CH724125.1"/>
</dbReference>
<sequence length="1629" mass="179812">MLSPRRALSVLLLTALLFGCGDDTETAKTDPIPSEQSSSLNTAANTDLAVLDISEREFGNLNAIAVLFNTPVDSDQRFSKYINVEPELPAPVLSEDGKTLYFTGITPQSEYQVAVSEGLQSANGKALQSAIEKTVKTRALPASIAFEVDGAVMIPGRVSSLPILAVNIPKAQVDIYAIKQGDSVTFFDEYSALKTGDRWYFNEQRFSKTLTHIHSAHIKIAEEKNRRNRVSFAVSKVPELKEGGLYLATVRAEGGFEYAATWFTVSSLGIQARDYGKITRYTVQNAENGNVLEGVELNLLDHNNQVIASGVTDSQGAWELSNKIRSKNPVLLIAEKAGEVSVLKYHAPQFDLSEFSVSGRPYRSVEHLTYAPRDIYRPGEELIVSSIVRNGDGQLLAGSLNIELIKPDGDKAGEWRLDPEQPGYFEFRYDLAENAPLGQWQVRAFSPGQRRNSSFFHFQVEEFLPERLRLVFDQPANEAPLSFLKHSELRIPVTGEYLYGAPAAGNRLDTQVSVSGWSQPFSELKDFRFGEAETVAWDQFSLDQVQLDPQGKTETIVSKGFFNWDNYASPVKMTLRYSLFESGGRAVNRSQSVLLWPKDSFIGVKPLFKNDRADKESSALFELVRANEQGGLLTSGQGKATLYRLEEKYFWSYTAERGWHYQTEKNEYPVANQIIDFTSADKVPLSLDVEWGKYRLELEDYSAKSKTVYHFNAGEDWYYNWHSGSDQIRPDQISIALDKGSYKAGETAQIKLLSPTEGKALVLLEAGGVLASQVVSLKEGKASAELTIPIDLARHDAYITAFVIAPSDNSDKVSKRSFGAVHLPLNREGRKLDVEIVSGDTLSPEASSEIAIKVTDAAGSPVSGEYFVTLSAVDSGVLSITGYEQPDPFDFFYQRRAYNTRISDMYDHLAEPTLVDEAEVRWGGDAELERGGEAPPTDVQILSLFSSTVQVEGGLATVNLDLPAFDGELTLTAVAMGADQFGYQKDSVKVVSPLVAQLSSPRFMAKGDRTRVALDLVNMTEATQQVSLDLSVSGALSMPERNLQLTLEPAKKKVLHFEIDAAALGEGDIEAAIVIDPTGEEPLAIERQWGLNVRPAYPAEYGSFSALLQEGNTLELPTSDIALLGADSRRAQLRFSSSPDFNADQHIEALLRYPYACLEQTTSKVQPLTMLAEDKGQLLASVSLDQADLTAQVGIAVNRYAELQRANGSFGLWDKHSAEEHWLTVYATELLGRLQKQGYEIPEEMLPQARNRLREYVLQRRAIPVRTWSAIPSHYEIAYQAYAAFVLAKEGAVTLGPLRDLADKKLKDAHSSLPGVHLGLAILMTGSKSEGSEIVSGALQTLRSEGYLGDYGSEIRDLSLSVAAVMATQGGGSELRGQALQLIPRLLTQIQQKRWLSTQERAALLQLAVTMNRYDKAGNWSAGLHQGEQLQEIQGEEAQRHNLDIKELRTTLVENLSAKPVFATFSWTGIPETIAGPVDEGISLKADHYKVVNGKATLLQKNQLLSIGDQVLTRVRLYSESRIPDALLVNLLPAGLELENQNLKHAIKLESLMVEGESIQQSGLAYQEYRDDRYVAAFNLPEKREKTLYYLSRAVTPGEYLVPPAQAESMYQPDIRGLSDSMGKLVVVE</sequence>
<dbReference type="InterPro" id="IPR026284">
    <property type="entry name" value="A2MG_proteobact"/>
</dbReference>
<dbReference type="Pfam" id="PF07678">
    <property type="entry name" value="TED_complement"/>
    <property type="match status" value="1"/>
</dbReference>
<keyword evidence="3" id="KW-1003">Cell membrane</keyword>
<evidence type="ECO:0000259" key="5">
    <source>
        <dbReference type="SMART" id="SM01360"/>
    </source>
</evidence>
<proteinExistence type="inferred from homology"/>
<dbReference type="Pfam" id="PF11974">
    <property type="entry name" value="bMG3"/>
    <property type="match status" value="1"/>
</dbReference>
<evidence type="ECO:0000259" key="4">
    <source>
        <dbReference type="SMART" id="SM01359"/>
    </source>
</evidence>
<dbReference type="PANTHER" id="PTHR40094:SF1">
    <property type="entry name" value="UBIQUITIN DOMAIN-CONTAINING PROTEIN"/>
    <property type="match status" value="1"/>
</dbReference>
<dbReference type="SMART" id="SM01419">
    <property type="entry name" value="Thiol-ester_cl"/>
    <property type="match status" value="1"/>
</dbReference>
<dbReference type="Pfam" id="PF17962">
    <property type="entry name" value="bMG6"/>
    <property type="match status" value="1"/>
</dbReference>
<dbReference type="InterPro" id="IPR047565">
    <property type="entry name" value="Alpha-macroglob_thiol-ester_cl"/>
</dbReference>
<dbReference type="Gene3D" id="1.50.10.20">
    <property type="match status" value="1"/>
</dbReference>
<dbReference type="SMART" id="SM01360">
    <property type="entry name" value="A2M"/>
    <property type="match status" value="1"/>
</dbReference>
<dbReference type="InterPro" id="IPR011626">
    <property type="entry name" value="Alpha-macroglobulin_TED"/>
</dbReference>
<gene>
    <name evidence="6" type="ORF">MED92_08931</name>
</gene>
<organism evidence="6 7">
    <name type="scientific">Neptuniibacter caesariensis</name>
    <dbReference type="NCBI Taxonomy" id="207954"/>
    <lineage>
        <taxon>Bacteria</taxon>
        <taxon>Pseudomonadati</taxon>
        <taxon>Pseudomonadota</taxon>
        <taxon>Gammaproteobacteria</taxon>
        <taxon>Oceanospirillales</taxon>
        <taxon>Oceanospirillaceae</taxon>
        <taxon>Neptuniibacter</taxon>
    </lineage>
</organism>
<keyword evidence="2" id="KW-0732">Signal</keyword>
<dbReference type="Pfam" id="PF17972">
    <property type="entry name" value="bMG5"/>
    <property type="match status" value="1"/>
</dbReference>
<keyword evidence="7" id="KW-1185">Reference proteome</keyword>
<dbReference type="InterPro" id="IPR041246">
    <property type="entry name" value="Bact_MG10"/>
</dbReference>
<dbReference type="Gene3D" id="2.60.40.1930">
    <property type="match status" value="1"/>
</dbReference>
<dbReference type="Pfam" id="PF00207">
    <property type="entry name" value="A2M"/>
    <property type="match status" value="1"/>
</dbReference>
<keyword evidence="3" id="KW-0472">Membrane</keyword>
<feature type="domain" description="Alpha-2-macroglobulin" evidence="5">
    <location>
        <begin position="943"/>
        <end position="1030"/>
    </location>
</feature>
<dbReference type="SMART" id="SM01359">
    <property type="entry name" value="A2M_N_2"/>
    <property type="match status" value="1"/>
</dbReference>
<evidence type="ECO:0000256" key="1">
    <source>
        <dbReference type="ARBA" id="ARBA00010556"/>
    </source>
</evidence>
<feature type="domain" description="Alpha-2-macroglobulin bait region" evidence="4">
    <location>
        <begin position="733"/>
        <end position="880"/>
    </location>
</feature>
<dbReference type="InterPro" id="IPR051802">
    <property type="entry name" value="YfhM-like"/>
</dbReference>
<dbReference type="Pfam" id="PF21142">
    <property type="entry name" value="A2M_bMG2"/>
    <property type="match status" value="1"/>
</dbReference>
<dbReference type="InterPro" id="IPR008930">
    <property type="entry name" value="Terpenoid_cyclase/PrenylTrfase"/>
</dbReference>
<dbReference type="GO" id="GO:0004866">
    <property type="term" value="F:endopeptidase inhibitor activity"/>
    <property type="evidence" value="ECO:0007669"/>
    <property type="project" value="UniProtKB-UniRule"/>
</dbReference>
<dbReference type="Proteomes" id="UP000002171">
    <property type="component" value="Unassembled WGS sequence"/>
</dbReference>
<dbReference type="InterPro" id="IPR021868">
    <property type="entry name" value="Alpha_2_Macroglob_MG3"/>
</dbReference>
<dbReference type="InterPro" id="IPR041462">
    <property type="entry name" value="Bact_A2M_MG6"/>
</dbReference>
<comment type="caution">
    <text evidence="6">The sequence shown here is derived from an EMBL/GenBank/DDBJ whole genome shotgun (WGS) entry which is preliminary data.</text>
</comment>
<dbReference type="Pfam" id="PF01835">
    <property type="entry name" value="MG2"/>
    <property type="match status" value="1"/>
</dbReference>
<evidence type="ECO:0000313" key="6">
    <source>
        <dbReference type="EMBL" id="EAR60441.1"/>
    </source>
</evidence>
<accession>A0A7U8C5V4</accession>
<dbReference type="EMBL" id="AAOW01000017">
    <property type="protein sequence ID" value="EAR60441.1"/>
    <property type="molecule type" value="Genomic_DNA"/>
</dbReference>
<dbReference type="GO" id="GO:0005615">
    <property type="term" value="C:extracellular space"/>
    <property type="evidence" value="ECO:0007669"/>
    <property type="project" value="InterPro"/>
</dbReference>
<evidence type="ECO:0000256" key="2">
    <source>
        <dbReference type="ARBA" id="ARBA00022729"/>
    </source>
</evidence>
<dbReference type="PANTHER" id="PTHR40094">
    <property type="entry name" value="ALPHA-2-MACROGLOBULIN HOMOLOG"/>
    <property type="match status" value="1"/>
</dbReference>
<dbReference type="SUPFAM" id="SSF48239">
    <property type="entry name" value="Terpenoid cyclases/Protein prenyltransferases"/>
    <property type="match status" value="1"/>
</dbReference>
<protein>
    <recommendedName>
        <fullName evidence="3">Alpha-2-macroglobulin</fullName>
    </recommendedName>
</protein>
<comment type="similarity">
    <text evidence="1">Belongs to the protease inhibitor I39 (alpha-2-macroglobulin) family. Bacterial alpha-2-macroglobulin subfamily.</text>
</comment>